<name>A0ACC0AAB1_CATRO</name>
<evidence type="ECO:0000313" key="2">
    <source>
        <dbReference type="Proteomes" id="UP001060085"/>
    </source>
</evidence>
<comment type="caution">
    <text evidence="1">The sequence shown here is derived from an EMBL/GenBank/DDBJ whole genome shotgun (WGS) entry which is preliminary data.</text>
</comment>
<reference evidence="2" key="1">
    <citation type="journal article" date="2023" name="Nat. Plants">
        <title>Single-cell RNA sequencing provides a high-resolution roadmap for understanding the multicellular compartmentation of specialized metabolism.</title>
        <authorList>
            <person name="Sun S."/>
            <person name="Shen X."/>
            <person name="Li Y."/>
            <person name="Li Y."/>
            <person name="Wang S."/>
            <person name="Li R."/>
            <person name="Zhang H."/>
            <person name="Shen G."/>
            <person name="Guo B."/>
            <person name="Wei J."/>
            <person name="Xu J."/>
            <person name="St-Pierre B."/>
            <person name="Chen S."/>
            <person name="Sun C."/>
        </authorList>
    </citation>
    <scope>NUCLEOTIDE SEQUENCE [LARGE SCALE GENOMIC DNA]</scope>
</reference>
<proteinExistence type="predicted"/>
<keyword evidence="2" id="KW-1185">Reference proteome</keyword>
<evidence type="ECO:0000313" key="1">
    <source>
        <dbReference type="EMBL" id="KAI5657382.1"/>
    </source>
</evidence>
<organism evidence="1 2">
    <name type="scientific">Catharanthus roseus</name>
    <name type="common">Madagascar periwinkle</name>
    <name type="synonym">Vinca rosea</name>
    <dbReference type="NCBI Taxonomy" id="4058"/>
    <lineage>
        <taxon>Eukaryota</taxon>
        <taxon>Viridiplantae</taxon>
        <taxon>Streptophyta</taxon>
        <taxon>Embryophyta</taxon>
        <taxon>Tracheophyta</taxon>
        <taxon>Spermatophyta</taxon>
        <taxon>Magnoliopsida</taxon>
        <taxon>eudicotyledons</taxon>
        <taxon>Gunneridae</taxon>
        <taxon>Pentapetalae</taxon>
        <taxon>asterids</taxon>
        <taxon>lamiids</taxon>
        <taxon>Gentianales</taxon>
        <taxon>Apocynaceae</taxon>
        <taxon>Rauvolfioideae</taxon>
        <taxon>Vinceae</taxon>
        <taxon>Catharanthinae</taxon>
        <taxon>Catharanthus</taxon>
    </lineage>
</organism>
<gene>
    <name evidence="1" type="ORF">M9H77_26175</name>
</gene>
<dbReference type="Proteomes" id="UP001060085">
    <property type="component" value="Linkage Group LG06"/>
</dbReference>
<sequence length="100" mass="11260">MKRSLIAICFLLVLHMKASCDDRKDEFKDGEIPMEIGNLPLELLILENFGLGELRRLWMGYNPLIGTLPIYVGNLSSSLEDVFAAYSRTKGFIPNEIANV</sequence>
<protein>
    <submittedName>
        <fullName evidence="1">Uncharacterized protein</fullName>
    </submittedName>
</protein>
<accession>A0ACC0AAB1</accession>
<dbReference type="EMBL" id="CM044706">
    <property type="protein sequence ID" value="KAI5657382.1"/>
    <property type="molecule type" value="Genomic_DNA"/>
</dbReference>